<dbReference type="InterPro" id="IPR007691">
    <property type="entry name" value="LpxD"/>
</dbReference>
<keyword evidence="10" id="KW-1185">Reference proteome</keyword>
<keyword evidence="6 7" id="KW-0012">Acyltransferase</keyword>
<dbReference type="Pfam" id="PF00132">
    <property type="entry name" value="Hexapep"/>
    <property type="match status" value="3"/>
</dbReference>
<organism evidence="9 10">
    <name type="scientific">Chitiniphilus purpureus</name>
    <dbReference type="NCBI Taxonomy" id="2981137"/>
    <lineage>
        <taxon>Bacteria</taxon>
        <taxon>Pseudomonadati</taxon>
        <taxon>Pseudomonadota</taxon>
        <taxon>Betaproteobacteria</taxon>
        <taxon>Neisseriales</taxon>
        <taxon>Chitinibacteraceae</taxon>
        <taxon>Chitiniphilus</taxon>
    </lineage>
</organism>
<sequence>MRLSELIARLGGVLRGDDVSVDAVASLERAGPGQIAFIAQAKFLDSARASAAAALIAREQDAAALETPCIVTPDPYAYYARVAQLLHPRAPLVPGIHPAAMVDAAAVVHPQAQVGPGAVIEAGARIGAGSVIGAQAYVGEGACIGEGCVLHPRVVVAAGCELGDRVIVHPGAVIGSDGFGNAWAHDHWEKIPQLGRVRIGHDVEIGANTTIDRGALDDTVIGDGARLDNLIQVAHNVQIGEHTAIAGCVGIAGSARIGARCQIGGAAMISGHLSICDGVVVLGGTLVAKTIHRPGVYSGSYPMQGHADWLKNAAQLRHLDQLVERVKFLEKKLATLAPPAGEQA</sequence>
<dbReference type="EC" id="2.3.1.191" evidence="7"/>
<reference evidence="9" key="1">
    <citation type="submission" date="2022-10" db="EMBL/GenBank/DDBJ databases">
        <title>Chitiniphilus purpureus sp. nov., a novel chitin-degrading bacterium isolated from crawfish pond sediment.</title>
        <authorList>
            <person name="Li K."/>
        </authorList>
    </citation>
    <scope>NUCLEOTIDE SEQUENCE</scope>
    <source>
        <strain evidence="9">CD1</strain>
    </source>
</reference>
<evidence type="ECO:0000256" key="7">
    <source>
        <dbReference type="HAMAP-Rule" id="MF_00523"/>
    </source>
</evidence>
<evidence type="ECO:0000256" key="5">
    <source>
        <dbReference type="ARBA" id="ARBA00023098"/>
    </source>
</evidence>
<name>A0ABY6DQX2_9NEIS</name>
<dbReference type="HAMAP" id="MF_00523">
    <property type="entry name" value="LpxD"/>
    <property type="match status" value="1"/>
</dbReference>
<evidence type="ECO:0000313" key="9">
    <source>
        <dbReference type="EMBL" id="UXY14308.1"/>
    </source>
</evidence>
<gene>
    <name evidence="7 9" type="primary">lpxD</name>
    <name evidence="9" type="ORF">N8I74_13405</name>
</gene>
<comment type="catalytic activity">
    <reaction evidence="7">
        <text>a UDP-3-O-[(3R)-3-hydroxyacyl]-alpha-D-glucosamine + a (3R)-hydroxyacyl-[ACP] = a UDP-2-N,3-O-bis[(3R)-3-hydroxyacyl]-alpha-D-glucosamine + holo-[ACP] + H(+)</text>
        <dbReference type="Rhea" id="RHEA:53836"/>
        <dbReference type="Rhea" id="RHEA-COMP:9685"/>
        <dbReference type="Rhea" id="RHEA-COMP:9945"/>
        <dbReference type="ChEBI" id="CHEBI:15378"/>
        <dbReference type="ChEBI" id="CHEBI:64479"/>
        <dbReference type="ChEBI" id="CHEBI:78827"/>
        <dbReference type="ChEBI" id="CHEBI:137740"/>
        <dbReference type="ChEBI" id="CHEBI:137748"/>
        <dbReference type="EC" id="2.3.1.191"/>
    </reaction>
</comment>
<dbReference type="CDD" id="cd03352">
    <property type="entry name" value="LbH_LpxD"/>
    <property type="match status" value="1"/>
</dbReference>
<dbReference type="RefSeq" id="WP_263123607.1">
    <property type="nucleotide sequence ID" value="NZ_CP106753.1"/>
</dbReference>
<feature type="active site" description="Proton acceptor" evidence="7">
    <location>
        <position position="235"/>
    </location>
</feature>
<feature type="domain" description="UDP-3-O-[3-hydroxymyristoyl] glucosamine N-acyltransferase non-repeat region" evidence="8">
    <location>
        <begin position="18"/>
        <end position="85"/>
    </location>
</feature>
<accession>A0ABY6DQX2</accession>
<comment type="similarity">
    <text evidence="7">Belongs to the transferase hexapeptide repeat family. LpxD subfamily.</text>
</comment>
<evidence type="ECO:0000259" key="8">
    <source>
        <dbReference type="Pfam" id="PF04613"/>
    </source>
</evidence>
<dbReference type="SUPFAM" id="SSF51161">
    <property type="entry name" value="Trimeric LpxA-like enzymes"/>
    <property type="match status" value="1"/>
</dbReference>
<dbReference type="NCBIfam" id="TIGR01853">
    <property type="entry name" value="lipid_A_lpxD"/>
    <property type="match status" value="1"/>
</dbReference>
<keyword evidence="4 7" id="KW-0677">Repeat</keyword>
<proteinExistence type="inferred from homology"/>
<dbReference type="InterPro" id="IPR011004">
    <property type="entry name" value="Trimer_LpxA-like_sf"/>
</dbReference>
<dbReference type="PROSITE" id="PS00101">
    <property type="entry name" value="HEXAPEP_TRANSFERASES"/>
    <property type="match status" value="1"/>
</dbReference>
<dbReference type="NCBIfam" id="NF002060">
    <property type="entry name" value="PRK00892.1"/>
    <property type="match status" value="1"/>
</dbReference>
<keyword evidence="5 7" id="KW-0443">Lipid metabolism</keyword>
<comment type="function">
    <text evidence="7">Catalyzes the N-acylation of UDP-3-O-acylglucosamine using 3-hydroxyacyl-ACP as the acyl donor. Is involved in the biosynthesis of lipid A, a phosphorylated glycolipid that anchors the lipopolysaccharide to the outer membrane of the cell.</text>
</comment>
<evidence type="ECO:0000256" key="4">
    <source>
        <dbReference type="ARBA" id="ARBA00022737"/>
    </source>
</evidence>
<dbReference type="PANTHER" id="PTHR43378">
    <property type="entry name" value="UDP-3-O-ACYLGLUCOSAMINE N-ACYLTRANSFERASE"/>
    <property type="match status" value="1"/>
</dbReference>
<evidence type="ECO:0000313" key="10">
    <source>
        <dbReference type="Proteomes" id="UP001061302"/>
    </source>
</evidence>
<dbReference type="Pfam" id="PF04613">
    <property type="entry name" value="LpxD"/>
    <property type="match status" value="1"/>
</dbReference>
<dbReference type="Gene3D" id="1.20.5.170">
    <property type="match status" value="1"/>
</dbReference>
<dbReference type="EMBL" id="CP106753">
    <property type="protein sequence ID" value="UXY14308.1"/>
    <property type="molecule type" value="Genomic_DNA"/>
</dbReference>
<dbReference type="InterPro" id="IPR018357">
    <property type="entry name" value="Hexapep_transf_CS"/>
</dbReference>
<evidence type="ECO:0000256" key="3">
    <source>
        <dbReference type="ARBA" id="ARBA00022679"/>
    </source>
</evidence>
<dbReference type="PANTHER" id="PTHR43378:SF2">
    <property type="entry name" value="UDP-3-O-ACYLGLUCOSAMINE N-ACYLTRANSFERASE 1, MITOCHONDRIAL-RELATED"/>
    <property type="match status" value="1"/>
</dbReference>
<comment type="pathway">
    <text evidence="7">Bacterial outer membrane biogenesis; LPS lipid A biosynthesis.</text>
</comment>
<comment type="subunit">
    <text evidence="7">Homotrimer.</text>
</comment>
<protein>
    <recommendedName>
        <fullName evidence="7">UDP-3-O-acylglucosamine N-acyltransferase</fullName>
        <ecNumber evidence="7">2.3.1.191</ecNumber>
    </recommendedName>
</protein>
<keyword evidence="1 7" id="KW-0444">Lipid biosynthesis</keyword>
<dbReference type="InterPro" id="IPR020573">
    <property type="entry name" value="UDP_GlcNAc_AcTrfase_non-rep"/>
</dbReference>
<dbReference type="Proteomes" id="UP001061302">
    <property type="component" value="Chromosome"/>
</dbReference>
<dbReference type="InterPro" id="IPR001451">
    <property type="entry name" value="Hexapep"/>
</dbReference>
<evidence type="ECO:0000256" key="1">
    <source>
        <dbReference type="ARBA" id="ARBA00022516"/>
    </source>
</evidence>
<evidence type="ECO:0000256" key="6">
    <source>
        <dbReference type="ARBA" id="ARBA00023315"/>
    </source>
</evidence>
<keyword evidence="3 7" id="KW-0808">Transferase</keyword>
<dbReference type="Gene3D" id="3.40.1390.10">
    <property type="entry name" value="MurE/MurF, N-terminal domain"/>
    <property type="match status" value="1"/>
</dbReference>
<keyword evidence="2 7" id="KW-0441">Lipid A biosynthesis</keyword>
<evidence type="ECO:0000256" key="2">
    <source>
        <dbReference type="ARBA" id="ARBA00022556"/>
    </source>
</evidence>
<dbReference type="Gene3D" id="2.160.10.10">
    <property type="entry name" value="Hexapeptide repeat proteins"/>
    <property type="match status" value="1"/>
</dbReference>
<dbReference type="GO" id="GO:0103118">
    <property type="term" value="F:UDP-3-O-[(3R)-3-hydroxyacyl]-glucosamine N-acyltransferase activity"/>
    <property type="evidence" value="ECO:0007669"/>
    <property type="project" value="UniProtKB-EC"/>
</dbReference>